<dbReference type="PROSITE" id="PS52050">
    <property type="entry name" value="WYL"/>
    <property type="match status" value="1"/>
</dbReference>
<evidence type="ECO:0000313" key="3">
    <source>
        <dbReference type="EMBL" id="SEJ32377.1"/>
    </source>
</evidence>
<dbReference type="Gene3D" id="1.10.10.10">
    <property type="entry name" value="Winged helix-like DNA-binding domain superfamily/Winged helix DNA-binding domain"/>
    <property type="match status" value="1"/>
</dbReference>
<keyword evidence="3" id="KW-0238">DNA-binding</keyword>
<dbReference type="InterPro" id="IPR026881">
    <property type="entry name" value="WYL_dom"/>
</dbReference>
<evidence type="ECO:0000259" key="1">
    <source>
        <dbReference type="Pfam" id="PF08279"/>
    </source>
</evidence>
<proteinExistence type="predicted"/>
<dbReference type="GO" id="GO:0003677">
    <property type="term" value="F:DNA binding"/>
    <property type="evidence" value="ECO:0007669"/>
    <property type="project" value="UniProtKB-KW"/>
</dbReference>
<dbReference type="SUPFAM" id="SSF46785">
    <property type="entry name" value="Winged helix' DNA-binding domain"/>
    <property type="match status" value="1"/>
</dbReference>
<evidence type="ECO:0000259" key="2">
    <source>
        <dbReference type="Pfam" id="PF13280"/>
    </source>
</evidence>
<feature type="domain" description="WYL" evidence="2">
    <location>
        <begin position="153"/>
        <end position="217"/>
    </location>
</feature>
<dbReference type="Pfam" id="PF13280">
    <property type="entry name" value="WYL"/>
    <property type="match status" value="1"/>
</dbReference>
<name>A0A1H6Y029_9RHOB</name>
<feature type="domain" description="Helix-turn-helix type 11" evidence="1">
    <location>
        <begin position="20"/>
        <end position="73"/>
    </location>
</feature>
<dbReference type="STRING" id="1227549.SAMN05444007_104174"/>
<dbReference type="InterPro" id="IPR036388">
    <property type="entry name" value="WH-like_DNA-bd_sf"/>
</dbReference>
<dbReference type="PANTHER" id="PTHR34580:SF3">
    <property type="entry name" value="PROTEIN PAFB"/>
    <property type="match status" value="1"/>
</dbReference>
<keyword evidence="4" id="KW-1185">Reference proteome</keyword>
<dbReference type="PANTHER" id="PTHR34580">
    <property type="match status" value="1"/>
</dbReference>
<reference evidence="3 4" key="1">
    <citation type="submission" date="2016-10" db="EMBL/GenBank/DDBJ databases">
        <authorList>
            <person name="de Groot N.N."/>
        </authorList>
    </citation>
    <scope>NUCLEOTIDE SEQUENCE [LARGE SCALE GENOMIC DNA]</scope>
    <source>
        <strain evidence="3 4">DSM 29340</strain>
    </source>
</reference>
<dbReference type="InterPro" id="IPR051534">
    <property type="entry name" value="CBASS_pafABC_assoc_protein"/>
</dbReference>
<gene>
    <name evidence="3" type="ORF">SAMN05444007_104174</name>
</gene>
<dbReference type="Pfam" id="PF08279">
    <property type="entry name" value="HTH_11"/>
    <property type="match status" value="1"/>
</dbReference>
<accession>A0A1H6Y029</accession>
<dbReference type="Proteomes" id="UP000199379">
    <property type="component" value="Unassembled WGS sequence"/>
</dbReference>
<protein>
    <submittedName>
        <fullName evidence="3">Predicted DNA-binding transcriptional regulator YafY, contains an HTH and WYL domains</fullName>
    </submittedName>
</protein>
<dbReference type="AlphaFoldDB" id="A0A1H6Y029"/>
<evidence type="ECO:0000313" key="4">
    <source>
        <dbReference type="Proteomes" id="UP000199379"/>
    </source>
</evidence>
<sequence length="252" mass="28301">MMTHFGISIRFDPTMTRTARLFQLMQVLRSGPQPRTSAALAQDLGVSARTVHRDIGALRGLGAVIDGEAGYGFTLIEDATLPPLGFTDDQIEALVLGLREVELIGDPDLRRAANEALRKLQGRLPQRQSHRLSHSVLTATRFERPLPPGVDVSVLRRAAWEERRVVFDYTDAKGADTRRQVDPLSIVYMDRSSMLIAWCHLRTDFRVFRLDRMRGLEETGDSFRPKRVPMLREALARLKAEQKAAEARAAGD</sequence>
<dbReference type="InterPro" id="IPR013196">
    <property type="entry name" value="HTH_11"/>
</dbReference>
<organism evidence="3 4">
    <name type="scientific">Cribrihabitans marinus</name>
    <dbReference type="NCBI Taxonomy" id="1227549"/>
    <lineage>
        <taxon>Bacteria</taxon>
        <taxon>Pseudomonadati</taxon>
        <taxon>Pseudomonadota</taxon>
        <taxon>Alphaproteobacteria</taxon>
        <taxon>Rhodobacterales</taxon>
        <taxon>Paracoccaceae</taxon>
        <taxon>Cribrihabitans</taxon>
    </lineage>
</organism>
<dbReference type="InterPro" id="IPR036390">
    <property type="entry name" value="WH_DNA-bd_sf"/>
</dbReference>
<dbReference type="EMBL" id="FNYD01000004">
    <property type="protein sequence ID" value="SEJ32377.1"/>
    <property type="molecule type" value="Genomic_DNA"/>
</dbReference>